<dbReference type="InterPro" id="IPR001525">
    <property type="entry name" value="C5_MeTfrase"/>
</dbReference>
<dbReference type="SUPFAM" id="SSF53335">
    <property type="entry name" value="S-adenosyl-L-methionine-dependent methyltransferases"/>
    <property type="match status" value="1"/>
</dbReference>
<dbReference type="EC" id="2.1.1.37" evidence="8"/>
<accession>A0ABU9KXD0</accession>
<evidence type="ECO:0000256" key="2">
    <source>
        <dbReference type="ARBA" id="ARBA00022679"/>
    </source>
</evidence>
<organism evidence="9 10">
    <name type="scientific">Lutimonas vermicola</name>
    <dbReference type="NCBI Taxonomy" id="414288"/>
    <lineage>
        <taxon>Bacteria</taxon>
        <taxon>Pseudomonadati</taxon>
        <taxon>Bacteroidota</taxon>
        <taxon>Flavobacteriia</taxon>
        <taxon>Flavobacteriales</taxon>
        <taxon>Flavobacteriaceae</taxon>
        <taxon>Lutimonas</taxon>
    </lineage>
</organism>
<reference evidence="9 10" key="1">
    <citation type="submission" date="2024-04" db="EMBL/GenBank/DDBJ databases">
        <title>whole genome sequencing of Lutimonas vermicola strain IMCC1616.</title>
        <authorList>
            <person name="Bae S.S."/>
        </authorList>
    </citation>
    <scope>NUCLEOTIDE SEQUENCE [LARGE SCALE GENOMIC DNA]</scope>
    <source>
        <strain evidence="9 10">IMCC1616</strain>
    </source>
</reference>
<dbReference type="Proteomes" id="UP001474120">
    <property type="component" value="Unassembled WGS sequence"/>
</dbReference>
<dbReference type="PRINTS" id="PR00105">
    <property type="entry name" value="C5METTRFRASE"/>
</dbReference>
<protein>
    <recommendedName>
        <fullName evidence="8">Cytosine-specific methyltransferase</fullName>
        <ecNumber evidence="8">2.1.1.37</ecNumber>
    </recommendedName>
</protein>
<keyword evidence="10" id="KW-1185">Reference proteome</keyword>
<evidence type="ECO:0000256" key="6">
    <source>
        <dbReference type="PROSITE-ProRule" id="PRU01016"/>
    </source>
</evidence>
<dbReference type="GO" id="GO:0032259">
    <property type="term" value="P:methylation"/>
    <property type="evidence" value="ECO:0007669"/>
    <property type="project" value="UniProtKB-KW"/>
</dbReference>
<proteinExistence type="inferred from homology"/>
<dbReference type="PROSITE" id="PS00094">
    <property type="entry name" value="C5_MTASE_1"/>
    <property type="match status" value="1"/>
</dbReference>
<keyword evidence="4" id="KW-0680">Restriction system</keyword>
<dbReference type="GO" id="GO:0003886">
    <property type="term" value="F:DNA (cytosine-5-)-methyltransferase activity"/>
    <property type="evidence" value="ECO:0007669"/>
    <property type="project" value="UniProtKB-EC"/>
</dbReference>
<name>A0ABU9KXD0_9FLAO</name>
<evidence type="ECO:0000313" key="9">
    <source>
        <dbReference type="EMBL" id="MEL4454851.1"/>
    </source>
</evidence>
<evidence type="ECO:0000256" key="4">
    <source>
        <dbReference type="ARBA" id="ARBA00022747"/>
    </source>
</evidence>
<evidence type="ECO:0000256" key="1">
    <source>
        <dbReference type="ARBA" id="ARBA00022603"/>
    </source>
</evidence>
<dbReference type="Gene3D" id="3.40.50.150">
    <property type="entry name" value="Vaccinia Virus protein VP39"/>
    <property type="match status" value="1"/>
</dbReference>
<dbReference type="InterPro" id="IPR029063">
    <property type="entry name" value="SAM-dependent_MTases_sf"/>
</dbReference>
<dbReference type="InterPro" id="IPR018117">
    <property type="entry name" value="C5_DNA_meth_AS"/>
</dbReference>
<evidence type="ECO:0000256" key="3">
    <source>
        <dbReference type="ARBA" id="ARBA00022691"/>
    </source>
</evidence>
<evidence type="ECO:0000256" key="8">
    <source>
        <dbReference type="RuleBase" id="RU000417"/>
    </source>
</evidence>
<keyword evidence="1 6" id="KW-0489">Methyltransferase</keyword>
<sequence length="494" mass="56254">MGNYNRFYFSDYRNAFTFNHFMKNYTYIDLFAGAGGLTIGFGNKGFHLEMANDIAEPALNTLKKNLLKTHPDTNEERVILGDIKELYKHLGNGDVSYDMQGHMVIETGIELELRKKAPSVKDNKGIRKILAGINHVDVLVGGPPCQGFSMIGRSKKASLEERTKGFIDDPRNQLFKHYLKFAEKLSPKLILIENVKGLASASGYRDLIEKSLRDTGGENNYETSSAILNAKDFGLAQNRERIFFIGLRKDLSEKYGIAVEGIFEEIINAKKEAIKLKEVILDLPQIKANPKPNNYSEEKELSFSNINCFGKNMSDGPYKELLGEKDSQSYVRLINTYKERLEFPERLYNHKSRYHNERDLFIFKNLVPGKYLNDPENKKALSKVIYGVEIDAKGNRRVKGFVDKYFKLDAESVSKTIIAHLELDGNSYVHPGNIPRSITPREAARIQSFPDWYFFTGTTRNQFKQIGNAVPPLMASLIAENFKSVLDRINENEK</sequence>
<comment type="similarity">
    <text evidence="6 7">Belongs to the class I-like SAM-binding methyltransferase superfamily. C5-methyltransferase family.</text>
</comment>
<keyword evidence="3 6" id="KW-0949">S-adenosyl-L-methionine</keyword>
<dbReference type="InterPro" id="IPR050390">
    <property type="entry name" value="C5-Methyltransferase"/>
</dbReference>
<dbReference type="PANTHER" id="PTHR10629:SF52">
    <property type="entry name" value="DNA (CYTOSINE-5)-METHYLTRANSFERASE 1"/>
    <property type="match status" value="1"/>
</dbReference>
<dbReference type="Pfam" id="PF00145">
    <property type="entry name" value="DNA_methylase"/>
    <property type="match status" value="2"/>
</dbReference>
<dbReference type="EMBL" id="JBCDNA010000001">
    <property type="protein sequence ID" value="MEL4454851.1"/>
    <property type="molecule type" value="Genomic_DNA"/>
</dbReference>
<dbReference type="PANTHER" id="PTHR10629">
    <property type="entry name" value="CYTOSINE-SPECIFIC METHYLTRANSFERASE"/>
    <property type="match status" value="1"/>
</dbReference>
<evidence type="ECO:0000256" key="7">
    <source>
        <dbReference type="RuleBase" id="RU000416"/>
    </source>
</evidence>
<gene>
    <name evidence="9" type="ORF">AABB81_03025</name>
</gene>
<feature type="active site" evidence="6">
    <location>
        <position position="145"/>
    </location>
</feature>
<dbReference type="NCBIfam" id="TIGR00675">
    <property type="entry name" value="dcm"/>
    <property type="match status" value="1"/>
</dbReference>
<dbReference type="RefSeq" id="WP_342158522.1">
    <property type="nucleotide sequence ID" value="NZ_JBCDNA010000001.1"/>
</dbReference>
<evidence type="ECO:0000256" key="5">
    <source>
        <dbReference type="ARBA" id="ARBA00047422"/>
    </source>
</evidence>
<dbReference type="PROSITE" id="PS51679">
    <property type="entry name" value="SAM_MT_C5"/>
    <property type="match status" value="1"/>
</dbReference>
<evidence type="ECO:0000313" key="10">
    <source>
        <dbReference type="Proteomes" id="UP001474120"/>
    </source>
</evidence>
<keyword evidence="2 6" id="KW-0808">Transferase</keyword>
<comment type="catalytic activity">
    <reaction evidence="5 8">
        <text>a 2'-deoxycytidine in DNA + S-adenosyl-L-methionine = a 5-methyl-2'-deoxycytidine in DNA + S-adenosyl-L-homocysteine + H(+)</text>
        <dbReference type="Rhea" id="RHEA:13681"/>
        <dbReference type="Rhea" id="RHEA-COMP:11369"/>
        <dbReference type="Rhea" id="RHEA-COMP:11370"/>
        <dbReference type="ChEBI" id="CHEBI:15378"/>
        <dbReference type="ChEBI" id="CHEBI:57856"/>
        <dbReference type="ChEBI" id="CHEBI:59789"/>
        <dbReference type="ChEBI" id="CHEBI:85452"/>
        <dbReference type="ChEBI" id="CHEBI:85454"/>
        <dbReference type="EC" id="2.1.1.37"/>
    </reaction>
</comment>
<comment type="caution">
    <text evidence="9">The sequence shown here is derived from an EMBL/GenBank/DDBJ whole genome shotgun (WGS) entry which is preliminary data.</text>
</comment>
<dbReference type="Gene3D" id="3.90.120.10">
    <property type="entry name" value="DNA Methylase, subunit A, domain 2"/>
    <property type="match status" value="1"/>
</dbReference>